<dbReference type="PATRIC" id="fig|1121451.3.peg.1454"/>
<protein>
    <submittedName>
        <fullName evidence="1">Uncharacterized protein</fullName>
    </submittedName>
</protein>
<gene>
    <name evidence="1" type="ORF">DESAM_21201</name>
</gene>
<proteinExistence type="predicted"/>
<dbReference type="KEGG" id="dhy:DESAM_21201"/>
<accession>L0RB89</accession>
<dbReference type="Proteomes" id="UP000010808">
    <property type="component" value="Chromosome"/>
</dbReference>
<reference evidence="1 2" key="1">
    <citation type="submission" date="2012-10" db="EMBL/GenBank/DDBJ databases">
        <authorList>
            <person name="Genoscope - CEA"/>
        </authorList>
    </citation>
    <scope>NUCLEOTIDE SEQUENCE [LARGE SCALE GENOMIC DNA]</scope>
    <source>
        <strain evidence="2">AM13 / DSM 14728</strain>
    </source>
</reference>
<organism evidence="1 2">
    <name type="scientific">Maridesulfovibrio hydrothermalis AM13 = DSM 14728</name>
    <dbReference type="NCBI Taxonomy" id="1121451"/>
    <lineage>
        <taxon>Bacteria</taxon>
        <taxon>Pseudomonadati</taxon>
        <taxon>Thermodesulfobacteriota</taxon>
        <taxon>Desulfovibrionia</taxon>
        <taxon>Desulfovibrionales</taxon>
        <taxon>Desulfovibrionaceae</taxon>
        <taxon>Maridesulfovibrio</taxon>
    </lineage>
</organism>
<evidence type="ECO:0000313" key="1">
    <source>
        <dbReference type="EMBL" id="CCO23482.1"/>
    </source>
</evidence>
<dbReference type="EMBL" id="FO203522">
    <property type="protein sequence ID" value="CCO23482.1"/>
    <property type="molecule type" value="Genomic_DNA"/>
</dbReference>
<keyword evidence="2" id="KW-1185">Reference proteome</keyword>
<dbReference type="AlphaFoldDB" id="L0RB89"/>
<dbReference type="OrthoDB" id="5458690at2"/>
<dbReference type="eggNOG" id="ENOG50345RR">
    <property type="taxonomic scope" value="Bacteria"/>
</dbReference>
<sequence length="99" mass="11750">MEHNEIKRIFEAYFEKYKKTEGDRSSWSTVWLENTPAGVLELNMTKCPRGTTFKIFVNKKKEAQVLGWDAFFTTMEEISQKHPSLYDKDKIFSEMEFVI</sequence>
<evidence type="ECO:0000313" key="2">
    <source>
        <dbReference type="Proteomes" id="UP000010808"/>
    </source>
</evidence>
<name>L0RB89_9BACT</name>
<dbReference type="RefSeq" id="WP_015336086.1">
    <property type="nucleotide sequence ID" value="NC_020055.1"/>
</dbReference>
<dbReference type="HOGENOM" id="CLU_2315684_0_0_7"/>